<accession>A0ACB9J5U7</accession>
<reference evidence="2" key="1">
    <citation type="journal article" date="2022" name="Mol. Ecol. Resour.">
        <title>The genomes of chicory, endive, great burdock and yacon provide insights into Asteraceae palaeo-polyploidization history and plant inulin production.</title>
        <authorList>
            <person name="Fan W."/>
            <person name="Wang S."/>
            <person name="Wang H."/>
            <person name="Wang A."/>
            <person name="Jiang F."/>
            <person name="Liu H."/>
            <person name="Zhao H."/>
            <person name="Xu D."/>
            <person name="Zhang Y."/>
        </authorList>
    </citation>
    <scope>NUCLEOTIDE SEQUENCE [LARGE SCALE GENOMIC DNA]</scope>
    <source>
        <strain evidence="2">cv. Yunnan</strain>
    </source>
</reference>
<proteinExistence type="predicted"/>
<reference evidence="1 2" key="2">
    <citation type="journal article" date="2022" name="Mol. Ecol. Resour.">
        <title>The genomes of chicory, endive, great burdock and yacon provide insights into Asteraceae paleo-polyploidization history and plant inulin production.</title>
        <authorList>
            <person name="Fan W."/>
            <person name="Wang S."/>
            <person name="Wang H."/>
            <person name="Wang A."/>
            <person name="Jiang F."/>
            <person name="Liu H."/>
            <person name="Zhao H."/>
            <person name="Xu D."/>
            <person name="Zhang Y."/>
        </authorList>
    </citation>
    <scope>NUCLEOTIDE SEQUENCE [LARGE SCALE GENOMIC DNA]</scope>
    <source>
        <strain evidence="2">cv. Yunnan</strain>
        <tissue evidence="1">Leaves</tissue>
    </source>
</reference>
<comment type="caution">
    <text evidence="1">The sequence shown here is derived from an EMBL/GenBank/DDBJ whole genome shotgun (WGS) entry which is preliminary data.</text>
</comment>
<name>A0ACB9J5U7_9ASTR</name>
<sequence>MYSESGLIFPYFPCFSPDVQQFHDFSCPPNSNACLGTVVQSSNMLVYDLGGEGDLFNTPGPIIEQPLVTLNSMSMITCGEQELSVTDIRSLQNEEFLSNVFQEYKEILEKEAETESSPFSEVLNYKFPVNTDESSTVRENVHPPGQIPKSISSDCLSLIDWIQGVQIKPSFLNISEVDFRNVYGMRRTFSDGDIKTLANGNGSHRHSSLGQPQLVSDHIIEDRRQKLSRYRNKKTKRKFGRKITYACRKALADSQPRIRGRFAKTEESETWRK</sequence>
<dbReference type="Proteomes" id="UP001056120">
    <property type="component" value="Linkage Group LG05"/>
</dbReference>
<evidence type="ECO:0000313" key="1">
    <source>
        <dbReference type="EMBL" id="KAI3815670.1"/>
    </source>
</evidence>
<dbReference type="EMBL" id="CM042022">
    <property type="protein sequence ID" value="KAI3815670.1"/>
    <property type="molecule type" value="Genomic_DNA"/>
</dbReference>
<organism evidence="1 2">
    <name type="scientific">Smallanthus sonchifolius</name>
    <dbReference type="NCBI Taxonomy" id="185202"/>
    <lineage>
        <taxon>Eukaryota</taxon>
        <taxon>Viridiplantae</taxon>
        <taxon>Streptophyta</taxon>
        <taxon>Embryophyta</taxon>
        <taxon>Tracheophyta</taxon>
        <taxon>Spermatophyta</taxon>
        <taxon>Magnoliopsida</taxon>
        <taxon>eudicotyledons</taxon>
        <taxon>Gunneridae</taxon>
        <taxon>Pentapetalae</taxon>
        <taxon>asterids</taxon>
        <taxon>campanulids</taxon>
        <taxon>Asterales</taxon>
        <taxon>Asteraceae</taxon>
        <taxon>Asteroideae</taxon>
        <taxon>Heliantheae alliance</taxon>
        <taxon>Millerieae</taxon>
        <taxon>Smallanthus</taxon>
    </lineage>
</organism>
<keyword evidence="2" id="KW-1185">Reference proteome</keyword>
<gene>
    <name evidence="1" type="ORF">L1987_15349</name>
</gene>
<protein>
    <submittedName>
        <fullName evidence="1">Uncharacterized protein</fullName>
    </submittedName>
</protein>
<evidence type="ECO:0000313" key="2">
    <source>
        <dbReference type="Proteomes" id="UP001056120"/>
    </source>
</evidence>